<feature type="coiled-coil region" evidence="1">
    <location>
        <begin position="514"/>
        <end position="541"/>
    </location>
</feature>
<reference evidence="3" key="1">
    <citation type="submission" date="2020-05" db="EMBL/GenBank/DDBJ databases">
        <authorList>
            <person name="Chiriac C."/>
            <person name="Salcher M."/>
            <person name="Ghai R."/>
            <person name="Kavagutti S V."/>
        </authorList>
    </citation>
    <scope>NUCLEOTIDE SEQUENCE</scope>
</reference>
<keyword evidence="1" id="KW-0175">Coiled coil</keyword>
<organism evidence="3">
    <name type="scientific">uncultured Caudovirales phage</name>
    <dbReference type="NCBI Taxonomy" id="2100421"/>
    <lineage>
        <taxon>Viruses</taxon>
        <taxon>Duplodnaviria</taxon>
        <taxon>Heunggongvirae</taxon>
        <taxon>Uroviricota</taxon>
        <taxon>Caudoviricetes</taxon>
        <taxon>Peduoviridae</taxon>
        <taxon>Maltschvirus</taxon>
        <taxon>Maltschvirus maltsch</taxon>
    </lineage>
</organism>
<proteinExistence type="predicted"/>
<evidence type="ECO:0000256" key="1">
    <source>
        <dbReference type="SAM" id="Coils"/>
    </source>
</evidence>
<feature type="region of interest" description="Disordered" evidence="2">
    <location>
        <begin position="757"/>
        <end position="789"/>
    </location>
</feature>
<sequence>MADTIVKSFVIDTSKAEQNLRSLDAATIVTKNSLDALYNQLVQLDAQLNGLDPSSEAFANVNTQIQALEATISNIETGGIQNIGTALDDIDTAKVKEVGDAIQSIDTGDAARNIENVADAVEQVVAPVNQLSSATGQLNDELKDTKVDTSNLDTAASEYKDLAVTQEEVVTSSKSLKAQLRELQAQLAATDPDSAKYRELSQAAGELKDRIQDAAQAVGTQAGGAFERVGGSLGLVTSRISNLDFEGAAEGAKQLAVNIGQVKPGDIAKGISSIGSAFVSVGKALLTNPIFLIGAAIAAAIVYADELLSLIDGVTDAEQEALNAQKERAALAKENFDRISATEETLKRQGLTEKQITDLKLTQLNTAIAEQQATIETTRIQAEGQIKAAERNAQYLKTFLDFVTLPQKKIAEFFQSFVNGSIEVLNKLGLGIEKIDVVSVFDDVNNFIVKKIFDPEEERKNQEKIVADATKSLETLVNTRDGILNAQAAKEKAASDKAASDAKTAAEKRAAEVKAAADAQLKAAEELAAAEEALFDELLQSFEANEKAKTEAAVKEKQKQLDAATTYYNKLAALQDAEFESTLTASEKEELAITQKYEDLFASAEAYNATLKAGEEGNAIDIVALQKELAAKILEIQTKSADDQQSTTLQRIDNAIKWAEQGLSAFSALTDAVFANRANKVKKGSAEEEALAKKQFKVNKTLQLAGATIDASKAITASLASAPVAVLGVPNPAGIASLALAITQGVSQIAKIKSIQFQGGGTPPDTSTPPPSVGGGGESQPAQFNPLAAQFINDRPEQVTPRAFVLAGDVASQVEVREKVQDLARLG</sequence>
<gene>
    <name evidence="3" type="ORF">UFOVP1175_45</name>
</gene>
<evidence type="ECO:0000313" key="3">
    <source>
        <dbReference type="EMBL" id="CAB4188642.1"/>
    </source>
</evidence>
<accession>A0A6J5QY11</accession>
<dbReference type="EMBL" id="LR797129">
    <property type="protein sequence ID" value="CAB4188642.1"/>
    <property type="molecule type" value="Genomic_DNA"/>
</dbReference>
<name>A0A6J5QY11_9CAUD</name>
<evidence type="ECO:0000256" key="2">
    <source>
        <dbReference type="SAM" id="MobiDB-lite"/>
    </source>
</evidence>
<protein>
    <submittedName>
        <fullName evidence="3">Uncharacterized protein</fullName>
    </submittedName>
</protein>